<name>A0A835AV60_9POAL</name>
<dbReference type="EMBL" id="JACEFO010002174">
    <property type="protein sequence ID" value="KAF8676207.1"/>
    <property type="molecule type" value="Genomic_DNA"/>
</dbReference>
<reference evidence="2" key="1">
    <citation type="submission" date="2020-07" db="EMBL/GenBank/DDBJ databases">
        <title>Genome sequence and genetic diversity analysis of an under-domesticated orphan crop, white fonio (Digitaria exilis).</title>
        <authorList>
            <person name="Bennetzen J.L."/>
            <person name="Chen S."/>
            <person name="Ma X."/>
            <person name="Wang X."/>
            <person name="Yssel A.E.J."/>
            <person name="Chaluvadi S.R."/>
            <person name="Johnson M."/>
            <person name="Gangashetty P."/>
            <person name="Hamidou F."/>
            <person name="Sanogo M.D."/>
            <person name="Zwaenepoel A."/>
            <person name="Wallace J."/>
            <person name="Van De Peer Y."/>
            <person name="Van Deynze A."/>
        </authorList>
    </citation>
    <scope>NUCLEOTIDE SEQUENCE</scope>
    <source>
        <tissue evidence="2">Leaves</tissue>
    </source>
</reference>
<evidence type="ECO:0000313" key="3">
    <source>
        <dbReference type="Proteomes" id="UP000636709"/>
    </source>
</evidence>
<sequence length="143" mass="16223">MRILSFAWTRIYSPLNEYFCPLCVRNLETINHLFTECPLSRELWERASVWVACPSISPSTWTTGDIRMWFLGLTSNTTPNAPGTRTLIILIVWNIWRERNNRIFRGTCTTAAHLFDGLRDEAGLWMAAGAKGLASLVGNSSQE</sequence>
<comment type="caution">
    <text evidence="2">The sequence shown here is derived from an EMBL/GenBank/DDBJ whole genome shotgun (WGS) entry which is preliminary data.</text>
</comment>
<protein>
    <recommendedName>
        <fullName evidence="1">Reverse transcriptase zinc-binding domain-containing protein</fullName>
    </recommendedName>
</protein>
<dbReference type="OrthoDB" id="1435117at2759"/>
<proteinExistence type="predicted"/>
<dbReference type="Proteomes" id="UP000636709">
    <property type="component" value="Unassembled WGS sequence"/>
</dbReference>
<dbReference type="AlphaFoldDB" id="A0A835AV60"/>
<accession>A0A835AV60</accession>
<keyword evidence="3" id="KW-1185">Reference proteome</keyword>
<gene>
    <name evidence="2" type="ORF">HU200_047078</name>
</gene>
<dbReference type="Pfam" id="PF13966">
    <property type="entry name" value="zf-RVT"/>
    <property type="match status" value="1"/>
</dbReference>
<evidence type="ECO:0000313" key="2">
    <source>
        <dbReference type="EMBL" id="KAF8676207.1"/>
    </source>
</evidence>
<evidence type="ECO:0000259" key="1">
    <source>
        <dbReference type="Pfam" id="PF13966"/>
    </source>
</evidence>
<dbReference type="InterPro" id="IPR026960">
    <property type="entry name" value="RVT-Znf"/>
</dbReference>
<organism evidence="2 3">
    <name type="scientific">Digitaria exilis</name>
    <dbReference type="NCBI Taxonomy" id="1010633"/>
    <lineage>
        <taxon>Eukaryota</taxon>
        <taxon>Viridiplantae</taxon>
        <taxon>Streptophyta</taxon>
        <taxon>Embryophyta</taxon>
        <taxon>Tracheophyta</taxon>
        <taxon>Spermatophyta</taxon>
        <taxon>Magnoliopsida</taxon>
        <taxon>Liliopsida</taxon>
        <taxon>Poales</taxon>
        <taxon>Poaceae</taxon>
        <taxon>PACMAD clade</taxon>
        <taxon>Panicoideae</taxon>
        <taxon>Panicodae</taxon>
        <taxon>Paniceae</taxon>
        <taxon>Anthephorinae</taxon>
        <taxon>Digitaria</taxon>
    </lineage>
</organism>
<feature type="domain" description="Reverse transcriptase zinc-binding" evidence="1">
    <location>
        <begin position="17"/>
        <end position="44"/>
    </location>
</feature>